<feature type="transmembrane region" description="Helical" evidence="7">
    <location>
        <begin position="197"/>
        <end position="217"/>
    </location>
</feature>
<feature type="transmembrane region" description="Helical" evidence="7">
    <location>
        <begin position="68"/>
        <end position="87"/>
    </location>
</feature>
<sequence length="278" mass="29801">MTERPLIRAPLRARVGEWFEMAPVLAGQAVLWAGPPLLGLALFLGLWQWGHLTYGAFILPSPMQTLRAAFGVLTSVEGWVILGATILRVMIALTLSAVLGGGLGLLAGYGWFLRAMLAPVATILLGIPATAWVILTMIWFGPSHGAILFTMAIVTGPILYIGTVDAVLTRDRRLEDMAASFGAGRFERFRRVALRQILATLAPVLGITLALGFKVAIMAELVSNVAGIGAALAKSRAHMDIDMALAYVALAVMGLLAVEHGIIRPMQRRAGQWRRIGS</sequence>
<dbReference type="Proteomes" id="UP001227162">
    <property type="component" value="Unassembled WGS sequence"/>
</dbReference>
<dbReference type="InterPro" id="IPR035906">
    <property type="entry name" value="MetI-like_sf"/>
</dbReference>
<feature type="transmembrane region" description="Helical" evidence="7">
    <location>
        <begin position="120"/>
        <end position="140"/>
    </location>
</feature>
<organism evidence="9 10">
    <name type="scientific">Rhodalgimonas zhirmunskyi</name>
    <dbReference type="NCBI Taxonomy" id="2964767"/>
    <lineage>
        <taxon>Bacteria</taxon>
        <taxon>Pseudomonadati</taxon>
        <taxon>Pseudomonadota</taxon>
        <taxon>Alphaproteobacteria</taxon>
        <taxon>Rhodobacterales</taxon>
        <taxon>Roseobacteraceae</taxon>
        <taxon>Rhodalgimonas</taxon>
    </lineage>
</organism>
<evidence type="ECO:0000256" key="4">
    <source>
        <dbReference type="ARBA" id="ARBA00022692"/>
    </source>
</evidence>
<gene>
    <name evidence="9" type="ORF">NOI20_07865</name>
</gene>
<keyword evidence="5 7" id="KW-1133">Transmembrane helix</keyword>
<evidence type="ECO:0000256" key="6">
    <source>
        <dbReference type="ARBA" id="ARBA00023136"/>
    </source>
</evidence>
<comment type="caution">
    <text evidence="9">The sequence shown here is derived from an EMBL/GenBank/DDBJ whole genome shotgun (WGS) entry which is preliminary data.</text>
</comment>
<keyword evidence="2 7" id="KW-0813">Transport</keyword>
<dbReference type="CDD" id="cd06261">
    <property type="entry name" value="TM_PBP2"/>
    <property type="match status" value="1"/>
</dbReference>
<keyword evidence="6 7" id="KW-0472">Membrane</keyword>
<dbReference type="PANTHER" id="PTHR30151:SF38">
    <property type="entry name" value="ALIPHATIC SULFONATES TRANSPORT PERMEASE PROTEIN SSUC-RELATED"/>
    <property type="match status" value="1"/>
</dbReference>
<dbReference type="PANTHER" id="PTHR30151">
    <property type="entry name" value="ALKANE SULFONATE ABC TRANSPORTER-RELATED, MEMBRANE SUBUNIT"/>
    <property type="match status" value="1"/>
</dbReference>
<evidence type="ECO:0000313" key="10">
    <source>
        <dbReference type="Proteomes" id="UP001227162"/>
    </source>
</evidence>
<comment type="similarity">
    <text evidence="7">Belongs to the binding-protein-dependent transport system permease family.</text>
</comment>
<dbReference type="Gene3D" id="1.10.3720.10">
    <property type="entry name" value="MetI-like"/>
    <property type="match status" value="1"/>
</dbReference>
<proteinExistence type="inferred from homology"/>
<protein>
    <submittedName>
        <fullName evidence="9">ABC transporter permease subunit</fullName>
    </submittedName>
</protein>
<dbReference type="PROSITE" id="PS50928">
    <property type="entry name" value="ABC_TM1"/>
    <property type="match status" value="1"/>
</dbReference>
<evidence type="ECO:0000256" key="7">
    <source>
        <dbReference type="RuleBase" id="RU363032"/>
    </source>
</evidence>
<dbReference type="SUPFAM" id="SSF161098">
    <property type="entry name" value="MetI-like"/>
    <property type="match status" value="1"/>
</dbReference>
<feature type="transmembrane region" description="Helical" evidence="7">
    <location>
        <begin position="29"/>
        <end position="47"/>
    </location>
</feature>
<dbReference type="GO" id="GO:0005886">
    <property type="term" value="C:plasma membrane"/>
    <property type="evidence" value="ECO:0007669"/>
    <property type="project" value="UniProtKB-SubCell"/>
</dbReference>
<dbReference type="GO" id="GO:0055085">
    <property type="term" value="P:transmembrane transport"/>
    <property type="evidence" value="ECO:0007669"/>
    <property type="project" value="InterPro"/>
</dbReference>
<feature type="domain" description="ABC transmembrane type-1" evidence="8">
    <location>
        <begin position="82"/>
        <end position="264"/>
    </location>
</feature>
<evidence type="ECO:0000256" key="3">
    <source>
        <dbReference type="ARBA" id="ARBA00022475"/>
    </source>
</evidence>
<dbReference type="RefSeq" id="WP_317625643.1">
    <property type="nucleotide sequence ID" value="NZ_JANFFA010000002.1"/>
</dbReference>
<keyword evidence="10" id="KW-1185">Reference proteome</keyword>
<feature type="transmembrane region" description="Helical" evidence="7">
    <location>
        <begin position="93"/>
        <end position="113"/>
    </location>
</feature>
<evidence type="ECO:0000256" key="1">
    <source>
        <dbReference type="ARBA" id="ARBA00004651"/>
    </source>
</evidence>
<dbReference type="EMBL" id="JANFFA010000002">
    <property type="protein sequence ID" value="MDQ2094021.1"/>
    <property type="molecule type" value="Genomic_DNA"/>
</dbReference>
<evidence type="ECO:0000256" key="2">
    <source>
        <dbReference type="ARBA" id="ARBA00022448"/>
    </source>
</evidence>
<evidence type="ECO:0000256" key="5">
    <source>
        <dbReference type="ARBA" id="ARBA00022989"/>
    </source>
</evidence>
<dbReference type="AlphaFoldDB" id="A0AAJ1U5K4"/>
<accession>A0AAJ1U5K4</accession>
<dbReference type="InterPro" id="IPR000515">
    <property type="entry name" value="MetI-like"/>
</dbReference>
<reference evidence="9" key="1">
    <citation type="submission" date="2022-07" db="EMBL/GenBank/DDBJ databases">
        <authorList>
            <person name="Otstavnykh N."/>
            <person name="Isaeva M."/>
            <person name="Bystritskaya E."/>
        </authorList>
    </citation>
    <scope>NUCLEOTIDE SEQUENCE</scope>
    <source>
        <strain evidence="9">10Alg 79</strain>
    </source>
</reference>
<feature type="transmembrane region" description="Helical" evidence="7">
    <location>
        <begin position="244"/>
        <end position="263"/>
    </location>
</feature>
<keyword evidence="3" id="KW-1003">Cell membrane</keyword>
<name>A0AAJ1U5K4_9RHOB</name>
<feature type="transmembrane region" description="Helical" evidence="7">
    <location>
        <begin position="146"/>
        <end position="168"/>
    </location>
</feature>
<evidence type="ECO:0000313" key="9">
    <source>
        <dbReference type="EMBL" id="MDQ2094021.1"/>
    </source>
</evidence>
<comment type="subcellular location">
    <subcellularLocation>
        <location evidence="1 7">Cell membrane</location>
        <topology evidence="1 7">Multi-pass membrane protein</topology>
    </subcellularLocation>
</comment>
<evidence type="ECO:0000259" key="8">
    <source>
        <dbReference type="PROSITE" id="PS50928"/>
    </source>
</evidence>
<keyword evidence="4 7" id="KW-0812">Transmembrane</keyword>
<dbReference type="Pfam" id="PF00528">
    <property type="entry name" value="BPD_transp_1"/>
    <property type="match status" value="1"/>
</dbReference>
<reference evidence="9" key="2">
    <citation type="submission" date="2023-04" db="EMBL/GenBank/DDBJ databases">
        <title>'Rhodoalgimonas zhirmunskyi' gen. nov., isolated from a red alga.</title>
        <authorList>
            <person name="Nedashkovskaya O.I."/>
            <person name="Otstavnykh N.Y."/>
            <person name="Bystritskaya E.P."/>
            <person name="Balabanova L.A."/>
            <person name="Isaeva M.P."/>
        </authorList>
    </citation>
    <scope>NUCLEOTIDE SEQUENCE</scope>
    <source>
        <strain evidence="9">10Alg 79</strain>
    </source>
</reference>